<keyword evidence="7" id="KW-0238">DNA-binding</keyword>
<dbReference type="InterPro" id="IPR012340">
    <property type="entry name" value="NA-bd_OB-fold"/>
</dbReference>
<feature type="region of interest" description="Disordered" evidence="9">
    <location>
        <begin position="588"/>
        <end position="623"/>
    </location>
</feature>
<name>A0ABR1I4X3_9HYPO</name>
<dbReference type="EMBL" id="JAZAVK010000047">
    <property type="protein sequence ID" value="KAK7427937.1"/>
    <property type="molecule type" value="Genomic_DNA"/>
</dbReference>
<evidence type="ECO:0000256" key="2">
    <source>
        <dbReference type="ARBA" id="ARBA00004574"/>
    </source>
</evidence>
<keyword evidence="6" id="KW-0779">Telomere</keyword>
<keyword evidence="8" id="KW-0539">Nucleus</keyword>
<dbReference type="PANTHER" id="PTHR14513:SF0">
    <property type="entry name" value="PROTECTION OF TELOMERES PROTEIN 1"/>
    <property type="match status" value="1"/>
</dbReference>
<feature type="compositionally biased region" description="Basic and acidic residues" evidence="9">
    <location>
        <begin position="351"/>
        <end position="363"/>
    </location>
</feature>
<dbReference type="InterPro" id="IPR032042">
    <property type="entry name" value="POT1PC"/>
</dbReference>
<evidence type="ECO:0000256" key="5">
    <source>
        <dbReference type="ARBA" id="ARBA00022454"/>
    </source>
</evidence>
<evidence type="ECO:0000256" key="8">
    <source>
        <dbReference type="ARBA" id="ARBA00023242"/>
    </source>
</evidence>
<dbReference type="PANTHER" id="PTHR14513">
    <property type="entry name" value="PROTECTION OF TELOMERES 1"/>
    <property type="match status" value="1"/>
</dbReference>
<comment type="similarity">
    <text evidence="3">Belongs to the telombin family.</text>
</comment>
<dbReference type="Pfam" id="PF02765">
    <property type="entry name" value="POT1"/>
    <property type="match status" value="1"/>
</dbReference>
<evidence type="ECO:0000256" key="1">
    <source>
        <dbReference type="ARBA" id="ARBA00004123"/>
    </source>
</evidence>
<protein>
    <recommendedName>
        <fullName evidence="4">Protection of telomeres protein 1</fullName>
    </recommendedName>
</protein>
<evidence type="ECO:0000256" key="7">
    <source>
        <dbReference type="ARBA" id="ARBA00023125"/>
    </source>
</evidence>
<evidence type="ECO:0000313" key="12">
    <source>
        <dbReference type="Proteomes" id="UP001498421"/>
    </source>
</evidence>
<organism evidence="11 12">
    <name type="scientific">Neonectria magnoliae</name>
    <dbReference type="NCBI Taxonomy" id="2732573"/>
    <lineage>
        <taxon>Eukaryota</taxon>
        <taxon>Fungi</taxon>
        <taxon>Dikarya</taxon>
        <taxon>Ascomycota</taxon>
        <taxon>Pezizomycotina</taxon>
        <taxon>Sordariomycetes</taxon>
        <taxon>Hypocreomycetidae</taxon>
        <taxon>Hypocreales</taxon>
        <taxon>Nectriaceae</taxon>
        <taxon>Neonectria</taxon>
    </lineage>
</organism>
<evidence type="ECO:0000313" key="11">
    <source>
        <dbReference type="EMBL" id="KAK7427937.1"/>
    </source>
</evidence>
<dbReference type="SUPFAM" id="SSF50249">
    <property type="entry name" value="Nucleic acid-binding proteins"/>
    <property type="match status" value="2"/>
</dbReference>
<accession>A0ABR1I4X3</accession>
<dbReference type="Pfam" id="PF16686">
    <property type="entry name" value="POT1PC"/>
    <property type="match status" value="1"/>
</dbReference>
<evidence type="ECO:0000256" key="6">
    <source>
        <dbReference type="ARBA" id="ARBA00022895"/>
    </source>
</evidence>
<keyword evidence="5" id="KW-0158">Chromosome</keyword>
<evidence type="ECO:0000256" key="9">
    <source>
        <dbReference type="SAM" id="MobiDB-lite"/>
    </source>
</evidence>
<proteinExistence type="inferred from homology"/>
<evidence type="ECO:0000256" key="4">
    <source>
        <dbReference type="ARBA" id="ARBA00015253"/>
    </source>
</evidence>
<comment type="subcellular location">
    <subcellularLocation>
        <location evidence="2">Chromosome</location>
        <location evidence="2">Telomere</location>
    </subcellularLocation>
    <subcellularLocation>
        <location evidence="1">Nucleus</location>
    </subcellularLocation>
</comment>
<dbReference type="InterPro" id="IPR011564">
    <property type="entry name" value="Telomer_end-bd_POT1/Cdc13"/>
</dbReference>
<dbReference type="Proteomes" id="UP001498421">
    <property type="component" value="Unassembled WGS sequence"/>
</dbReference>
<dbReference type="InterPro" id="IPR028389">
    <property type="entry name" value="POT1"/>
</dbReference>
<gene>
    <name evidence="11" type="ORF">QQZ08_005550</name>
</gene>
<comment type="caution">
    <text evidence="11">The sequence shown here is derived from an EMBL/GenBank/DDBJ whole genome shotgun (WGS) entry which is preliminary data.</text>
</comment>
<sequence length="669" mass="75837">MSASQHPAQVAMSLPPGFVAIHDILEGDVQINTKVNTVGVVTDFRAPIPTRGKDWKCAIRLYDLSVQDDEDMALRLNVFRPEKEMPVAGCGDVVLLFSVKVQRLNMESPSLITHWETKIHVYSAAKIPRPPGNASCALSLSSKSQSRLPGQKENAYVSYMYHIIKKDRIPTETEFDHMALQSANVIDKFSQLKDVVDGRFYDIVVQVVREPYDQGDKITLWVSDYTENLAFFHYAFHGAANDSYGYTKTKTKPAASNGDWTGPFGKKSIQITCFEPHATAIRQEKITCGTWVIIRNLQTRWGHNASNLEGYLREDRAAHGPKLGIRTLDPTEDSKSIDPHLKDAIRRKRDYERTKKRQMKDITDAAQAGQKRKAEGVVTTGPTSAAKKRKTKVRRAAKRAQAQNDEDRANTPVVVTDLNALVKCENQNKPASLIADLLEPVLHDTTIDGQLVKLKLPFVNTNYRANVRVVNFMPNNLKDFTFAKKSSEYDVLSDNDDGDSGSDSEEDMMTDFTAIRNWEWRFYLELEDAAVPENQQKNRVWVAVDNQAAQYLMNLDASNLRHNAQDLEILRQRLFILWGELEEHKRREQTKKVQSIEAAREGRPPMDSSDEDEPVPKDATKTQFTNRPFGCCIRQYGVRVQERDEAKADAGKGRRWERMFGLFGTKIAQ</sequence>
<feature type="region of interest" description="Disordered" evidence="9">
    <location>
        <begin position="351"/>
        <end position="393"/>
    </location>
</feature>
<evidence type="ECO:0000256" key="3">
    <source>
        <dbReference type="ARBA" id="ARBA00008442"/>
    </source>
</evidence>
<evidence type="ECO:0000259" key="10">
    <source>
        <dbReference type="SMART" id="SM00976"/>
    </source>
</evidence>
<reference evidence="11 12" key="1">
    <citation type="journal article" date="2025" name="Microbiol. Resour. Announc.">
        <title>Draft genome sequences for Neonectria magnoliae and Neonectria punicea, canker pathogens of Liriodendron tulipifera and Acer saccharum in West Virginia.</title>
        <authorList>
            <person name="Petronek H.M."/>
            <person name="Kasson M.T."/>
            <person name="Metheny A.M."/>
            <person name="Stauder C.M."/>
            <person name="Lovett B."/>
            <person name="Lynch S.C."/>
            <person name="Garnas J.R."/>
            <person name="Kasson L.R."/>
            <person name="Stajich J.E."/>
        </authorList>
    </citation>
    <scope>NUCLEOTIDE SEQUENCE [LARGE SCALE GENOMIC DNA]</scope>
    <source>
        <strain evidence="11 12">NRRL 64651</strain>
    </source>
</reference>
<feature type="domain" description="Telomeric single stranded DNA binding POT1/Cdc13" evidence="10">
    <location>
        <begin position="18"/>
        <end position="165"/>
    </location>
</feature>
<keyword evidence="12" id="KW-1185">Reference proteome</keyword>
<dbReference type="SMART" id="SM00976">
    <property type="entry name" value="Telo_bind"/>
    <property type="match status" value="1"/>
</dbReference>
<dbReference type="Gene3D" id="2.40.50.140">
    <property type="entry name" value="Nucleic acid-binding proteins"/>
    <property type="match status" value="2"/>
</dbReference>